<keyword evidence="2" id="KW-0328">Glycosyltransferase</keyword>
<dbReference type="OrthoDB" id="9771846at2"/>
<dbReference type="CDD" id="cd02526">
    <property type="entry name" value="GT2_RfbF_like"/>
    <property type="match status" value="1"/>
</dbReference>
<feature type="transmembrane region" description="Helical" evidence="4">
    <location>
        <begin position="265"/>
        <end position="289"/>
    </location>
</feature>
<reference evidence="7" key="5">
    <citation type="submission" date="2021-03" db="EMBL/GenBank/DDBJ databases">
        <title>Clinical and molecular characterization of Acinetobacter seifertii in Taiwan.</title>
        <authorList>
            <person name="Li L.-H."/>
            <person name="Yang Y.-S."/>
            <person name="Sun J.-R."/>
            <person name="Huang T.-W."/>
            <person name="Huang W.-C."/>
            <person name="Wang Y.-C."/>
            <person name="Kuo T.-H."/>
            <person name="Kuo S.-C."/>
            <person name="Chen T.-L."/>
        </authorList>
    </citation>
    <scope>NUCLEOTIDE SEQUENCE</scope>
    <source>
        <strain evidence="7">AS39</strain>
    </source>
</reference>
<evidence type="ECO:0000256" key="3">
    <source>
        <dbReference type="ARBA" id="ARBA00022679"/>
    </source>
</evidence>
<comment type="similarity">
    <text evidence="1">Belongs to the glycosyltransferase 2 family.</text>
</comment>
<dbReference type="InterPro" id="IPR006446">
    <property type="entry name" value="RhaTrfase"/>
</dbReference>
<dbReference type="PANTHER" id="PTHR43179:SF12">
    <property type="entry name" value="GALACTOFURANOSYLTRANSFERASE GLFT2"/>
    <property type="match status" value="1"/>
</dbReference>
<dbReference type="GO" id="GO:0016757">
    <property type="term" value="F:glycosyltransferase activity"/>
    <property type="evidence" value="ECO:0007669"/>
    <property type="project" value="UniProtKB-KW"/>
</dbReference>
<keyword evidence="4" id="KW-0472">Membrane</keyword>
<evidence type="ECO:0000313" key="8">
    <source>
        <dbReference type="Proteomes" id="UP000013065"/>
    </source>
</evidence>
<accession>N8SDP0</accession>
<proteinExistence type="inferred from homology"/>
<gene>
    <name evidence="6" type="ORF">F985_00910</name>
    <name evidence="7" type="ORF">IC776_00330</name>
</gene>
<dbReference type="PANTHER" id="PTHR43179">
    <property type="entry name" value="RHAMNOSYLTRANSFERASE WBBL"/>
    <property type="match status" value="1"/>
</dbReference>
<dbReference type="EMBL" id="APOO01000007">
    <property type="protein sequence ID" value="ENU44487.1"/>
    <property type="molecule type" value="Genomic_DNA"/>
</dbReference>
<reference evidence="7 9" key="4">
    <citation type="submission" date="2020-09" db="EMBL/GenBank/DDBJ databases">
        <authorList>
            <person name="Chen F.-J."/>
            <person name="Lee Y.-T."/>
        </authorList>
    </citation>
    <scope>NUCLEOTIDE SEQUENCE [LARGE SCALE GENOMIC DNA]</scope>
    <source>
        <strain evidence="7 9">AS39</strain>
    </source>
</reference>
<reference evidence="8" key="1">
    <citation type="submission" date="2013-02" db="EMBL/GenBank/DDBJ databases">
        <title>The Genome Sequence of Acinetobacter sp. NIPH 973.</title>
        <authorList>
            <consortium name="The Broad Institute Genome Sequencing Platform"/>
            <consortium name="The Broad Institute Genome Sequencing Center for Infectious Disease"/>
            <person name="Cerqueira G."/>
            <person name="Feldgarden M."/>
            <person name="Courvalin P."/>
            <person name="Perichon B."/>
            <person name="Grillot-Courvalin C."/>
            <person name="Clermont D."/>
            <person name="Rocha E."/>
            <person name="Yoon E.-J."/>
            <person name="Nemec A."/>
            <person name="Walker B."/>
            <person name="Young S.K."/>
            <person name="Zeng Q."/>
            <person name="Gargeya S."/>
            <person name="Fitzgerald M."/>
            <person name="Haas B."/>
            <person name="Abouelleil A."/>
            <person name="Alvarado L."/>
            <person name="Arachchi H.M."/>
            <person name="Berlin A.M."/>
            <person name="Chapman S.B."/>
            <person name="Dewar J."/>
            <person name="Goldberg J."/>
            <person name="Griggs A."/>
            <person name="Gujja S."/>
            <person name="Hansen M."/>
            <person name="Howarth C."/>
            <person name="Imamovic A."/>
            <person name="Larimer J."/>
            <person name="McCowan C."/>
            <person name="Murphy C."/>
            <person name="Neiman D."/>
            <person name="Pearson M."/>
            <person name="Priest M."/>
            <person name="Roberts A."/>
            <person name="Saif S."/>
            <person name="Shea T."/>
            <person name="Sisk P."/>
            <person name="Sykes S."/>
            <person name="Wortman J."/>
            <person name="Nusbaum C."/>
            <person name="Birren B."/>
        </authorList>
    </citation>
    <scope>NUCLEOTIDE SEQUENCE [LARGE SCALE GENOMIC DNA]</scope>
    <source>
        <strain evidence="8">NIPH 973</strain>
    </source>
</reference>
<reference evidence="9" key="3">
    <citation type="submission" date="2020-09" db="EMBL/GenBank/DDBJ databases">
        <title>Clinical and molecular characterization of Acinetobacter seifertii in Taiwan.</title>
        <authorList>
            <person name="Li L.-H."/>
            <person name="Yang Y.-S."/>
            <person name="Sun J.-R."/>
            <person name="Huang T.-W."/>
            <person name="Huang W.-C."/>
            <person name="Wang Y.-C."/>
            <person name="Kuo T.-H."/>
            <person name="Kuo S.-C."/>
            <person name="Chen T.-L."/>
        </authorList>
    </citation>
    <scope>NUCLEOTIDE SEQUENCE [LARGE SCALE GENOMIC DNA]</scope>
    <source>
        <strain evidence="9">AS39</strain>
    </source>
</reference>
<dbReference type="Gene3D" id="3.90.550.10">
    <property type="entry name" value="Spore Coat Polysaccharide Biosynthesis Protein SpsA, Chain A"/>
    <property type="match status" value="1"/>
</dbReference>
<organism evidence="6 8">
    <name type="scientific">Acinetobacter seifertii</name>
    <dbReference type="NCBI Taxonomy" id="1530123"/>
    <lineage>
        <taxon>Bacteria</taxon>
        <taxon>Pseudomonadati</taxon>
        <taxon>Pseudomonadota</taxon>
        <taxon>Gammaproteobacteria</taxon>
        <taxon>Moraxellales</taxon>
        <taxon>Moraxellaceae</taxon>
        <taxon>Acinetobacter</taxon>
        <taxon>Acinetobacter calcoaceticus/baumannii complex</taxon>
    </lineage>
</organism>
<evidence type="ECO:0000259" key="5">
    <source>
        <dbReference type="Pfam" id="PF00535"/>
    </source>
</evidence>
<dbReference type="EMBL" id="CP061646">
    <property type="protein sequence ID" value="QNX72404.1"/>
    <property type="molecule type" value="Genomic_DNA"/>
</dbReference>
<evidence type="ECO:0000256" key="2">
    <source>
        <dbReference type="ARBA" id="ARBA00022676"/>
    </source>
</evidence>
<dbReference type="AlphaFoldDB" id="N8SDP0"/>
<dbReference type="PATRIC" id="fig|520709.3.peg.887"/>
<dbReference type="Pfam" id="PF00535">
    <property type="entry name" value="Glycos_transf_2"/>
    <property type="match status" value="1"/>
</dbReference>
<feature type="domain" description="Glycosyltransferase 2-like" evidence="5">
    <location>
        <begin position="8"/>
        <end position="138"/>
    </location>
</feature>
<evidence type="ECO:0000313" key="7">
    <source>
        <dbReference type="EMBL" id="QNX72404.1"/>
    </source>
</evidence>
<dbReference type="InterPro" id="IPR001173">
    <property type="entry name" value="Glyco_trans_2-like"/>
</dbReference>
<dbReference type="InterPro" id="IPR029044">
    <property type="entry name" value="Nucleotide-diphossugar_trans"/>
</dbReference>
<dbReference type="Proteomes" id="UP000516666">
    <property type="component" value="Chromosome"/>
</dbReference>
<name>N8SDP0_9GAMM</name>
<sequence>MKLSISAIIVLFRPDLDSVKQLVDNLSNQVDSIILVDNTPIIYKNYTENFFQNLNVNYIDLKDNLGIAAAHNKGILKALELNSEFVIIFDQDSSIDKNFIASMISAYENISRIENKIAAIGPSYIDIKTNTMAPVIQFNGLKVNRIIPKEDSLYTAADYIISSGTLIHTGVFKDIGLMMEELFIDYVDLEWGLRAKKKGYQCFVANQVVMKHSIGDHSLKVPFSNKYVNIHSDFRKYFIIRNAFFLILYSNLQANWRIVQIPKTFMYFAFLCLFVSPRLNNVKIFFLAFKDAIIKKMGKGSM</sequence>
<dbReference type="SUPFAM" id="SSF53448">
    <property type="entry name" value="Nucleotide-diphospho-sugar transferases"/>
    <property type="match status" value="1"/>
</dbReference>
<keyword evidence="4" id="KW-1133">Transmembrane helix</keyword>
<dbReference type="RefSeq" id="WP_004706061.1">
    <property type="nucleotide sequence ID" value="NZ_CP061550.1"/>
</dbReference>
<dbReference type="NCBIfam" id="TIGR01556">
    <property type="entry name" value="rhamnosyltran"/>
    <property type="match status" value="1"/>
</dbReference>
<evidence type="ECO:0000313" key="9">
    <source>
        <dbReference type="Proteomes" id="UP000516666"/>
    </source>
</evidence>
<evidence type="ECO:0000313" key="6">
    <source>
        <dbReference type="EMBL" id="ENU44487.1"/>
    </source>
</evidence>
<evidence type="ECO:0000256" key="1">
    <source>
        <dbReference type="ARBA" id="ARBA00006739"/>
    </source>
</evidence>
<evidence type="ECO:0000256" key="4">
    <source>
        <dbReference type="SAM" id="Phobius"/>
    </source>
</evidence>
<keyword evidence="4" id="KW-0812">Transmembrane</keyword>
<keyword evidence="3 7" id="KW-0808">Transferase</keyword>
<reference evidence="6 8" key="2">
    <citation type="journal article" date="2015" name="Int. J. Syst. Evol. Microbiol.">
        <title>Acinetobacter seifertii sp. nov., a member of the Acinetobacter calcoaceticus-Acinetobacter baumannii complex isolated from human clinical specimens.</title>
        <authorList>
            <person name="Nemec A."/>
            <person name="Krizova L."/>
            <person name="Maixnerova M."/>
            <person name="Sedo O."/>
            <person name="Brisse S."/>
            <person name="Higgins P.G."/>
        </authorList>
    </citation>
    <scope>NUCLEOTIDE SEQUENCE [LARGE SCALE GENOMIC DNA]</scope>
    <source>
        <strain evidence="6 8">NIPH 973</strain>
    </source>
</reference>
<dbReference type="Proteomes" id="UP000013065">
    <property type="component" value="Unassembled WGS sequence"/>
</dbReference>
<dbReference type="HOGENOM" id="CLU_023845_9_1_6"/>
<protein>
    <submittedName>
        <fullName evidence="7">Glycosyltransferase family 2 protein</fullName>
    </submittedName>
</protein>